<dbReference type="GeneID" id="18811116"/>
<name>F8NRE4_SERL9</name>
<dbReference type="OrthoDB" id="623670at2759"/>
<feature type="chain" id="PRO_5003381711" evidence="1">
    <location>
        <begin position="24"/>
        <end position="164"/>
    </location>
</feature>
<dbReference type="KEGG" id="sla:SERLADRAFT_384703"/>
<dbReference type="AlphaFoldDB" id="F8NRE4"/>
<dbReference type="RefSeq" id="XP_007316436.1">
    <property type="nucleotide sequence ID" value="XM_007316374.1"/>
</dbReference>
<keyword evidence="1" id="KW-0732">Signal</keyword>
<evidence type="ECO:0000313" key="3">
    <source>
        <dbReference type="Proteomes" id="UP000008064"/>
    </source>
</evidence>
<dbReference type="SUPFAM" id="SSF50685">
    <property type="entry name" value="Barwin-like endoglucanases"/>
    <property type="match status" value="1"/>
</dbReference>
<accession>F8NRE4</accession>
<proteinExistence type="predicted"/>
<dbReference type="Proteomes" id="UP000008064">
    <property type="component" value="Unassembled WGS sequence"/>
</dbReference>
<gene>
    <name evidence="2" type="ORF">SERLADRAFT_384703</name>
</gene>
<evidence type="ECO:0000256" key="1">
    <source>
        <dbReference type="SAM" id="SignalP"/>
    </source>
</evidence>
<dbReference type="Gene3D" id="2.40.40.10">
    <property type="entry name" value="RlpA-like domain"/>
    <property type="match status" value="1"/>
</dbReference>
<organism evidence="3">
    <name type="scientific">Serpula lacrymans var. lacrymans (strain S7.9)</name>
    <name type="common">Dry rot fungus</name>
    <dbReference type="NCBI Taxonomy" id="578457"/>
    <lineage>
        <taxon>Eukaryota</taxon>
        <taxon>Fungi</taxon>
        <taxon>Dikarya</taxon>
        <taxon>Basidiomycota</taxon>
        <taxon>Agaricomycotina</taxon>
        <taxon>Agaricomycetes</taxon>
        <taxon>Agaricomycetidae</taxon>
        <taxon>Boletales</taxon>
        <taxon>Coniophorineae</taxon>
        <taxon>Serpulaceae</taxon>
        <taxon>Serpula</taxon>
    </lineage>
</organism>
<protein>
    <submittedName>
        <fullName evidence="2">Uncharacterized protein</fullName>
    </submittedName>
</protein>
<dbReference type="EMBL" id="GL945432">
    <property type="protein sequence ID" value="EGO26263.1"/>
    <property type="molecule type" value="Genomic_DNA"/>
</dbReference>
<dbReference type="InterPro" id="IPR036908">
    <property type="entry name" value="RlpA-like_sf"/>
</dbReference>
<reference evidence="3" key="1">
    <citation type="journal article" date="2011" name="Science">
        <title>The plant cell wall-decomposing machinery underlies the functional diversity of forest fungi.</title>
        <authorList>
            <person name="Eastwood D.C."/>
            <person name="Floudas D."/>
            <person name="Binder M."/>
            <person name="Majcherczyk A."/>
            <person name="Schneider P."/>
            <person name="Aerts A."/>
            <person name="Asiegbu F.O."/>
            <person name="Baker S.E."/>
            <person name="Barry K."/>
            <person name="Bendiksby M."/>
            <person name="Blumentritt M."/>
            <person name="Coutinho P.M."/>
            <person name="Cullen D."/>
            <person name="de Vries R.P."/>
            <person name="Gathman A."/>
            <person name="Goodell B."/>
            <person name="Henrissat B."/>
            <person name="Ihrmark K."/>
            <person name="Kauserud H."/>
            <person name="Kohler A."/>
            <person name="LaButti K."/>
            <person name="Lapidus A."/>
            <person name="Lavin J.L."/>
            <person name="Lee Y.-H."/>
            <person name="Lindquist E."/>
            <person name="Lilly W."/>
            <person name="Lucas S."/>
            <person name="Morin E."/>
            <person name="Murat C."/>
            <person name="Oguiza J.A."/>
            <person name="Park J."/>
            <person name="Pisabarro A.G."/>
            <person name="Riley R."/>
            <person name="Rosling A."/>
            <person name="Salamov A."/>
            <person name="Schmidt O."/>
            <person name="Schmutz J."/>
            <person name="Skrede I."/>
            <person name="Stenlid J."/>
            <person name="Wiebenga A."/>
            <person name="Xie X."/>
            <person name="Kuees U."/>
            <person name="Hibbett D.S."/>
            <person name="Hoffmeister D."/>
            <person name="Hoegberg N."/>
            <person name="Martin F."/>
            <person name="Grigoriev I.V."/>
            <person name="Watkinson S.C."/>
        </authorList>
    </citation>
    <scope>NUCLEOTIDE SEQUENCE [LARGE SCALE GENOMIC DNA]</scope>
    <source>
        <strain evidence="3">S7.9</strain>
    </source>
</reference>
<dbReference type="HOGENOM" id="CLU_1620069_0_0_1"/>
<dbReference type="CDD" id="cd22191">
    <property type="entry name" value="DPBB_RlpA_EXP_N-like"/>
    <property type="match status" value="1"/>
</dbReference>
<sequence length="164" mass="17998">MWSSVFLSLFSCVLFSNFFQANSKVPNLGKDTAQLHTTVTNNLSRANSSELLVDISSKHVKWLSYSDAEMIYYVDGLGVCGLTNAPSDFVVALDADLYGNGQYCFSTITITYNDISNQAHIVDEVCALANTDRSWCFSDVFQCPFCPYSGLAPQSGALRKLCSP</sequence>
<evidence type="ECO:0000313" key="2">
    <source>
        <dbReference type="EMBL" id="EGO26263.1"/>
    </source>
</evidence>
<feature type="signal peptide" evidence="1">
    <location>
        <begin position="1"/>
        <end position="23"/>
    </location>
</feature>